<feature type="compositionally biased region" description="Low complexity" evidence="1">
    <location>
        <begin position="420"/>
        <end position="429"/>
    </location>
</feature>
<evidence type="ECO:0000259" key="2">
    <source>
        <dbReference type="Pfam" id="PF10180"/>
    </source>
</evidence>
<feature type="compositionally biased region" description="Polar residues" evidence="1">
    <location>
        <begin position="62"/>
        <end position="76"/>
    </location>
</feature>
<dbReference type="GeneID" id="87840330"/>
<reference evidence="3" key="1">
    <citation type="journal article" date="2023" name="Mol. Phylogenet. Evol.">
        <title>Genome-scale phylogeny and comparative genomics of the fungal order Sordariales.</title>
        <authorList>
            <person name="Hensen N."/>
            <person name="Bonometti L."/>
            <person name="Westerberg I."/>
            <person name="Brannstrom I.O."/>
            <person name="Guillou S."/>
            <person name="Cros-Aarteil S."/>
            <person name="Calhoun S."/>
            <person name="Haridas S."/>
            <person name="Kuo A."/>
            <person name="Mondo S."/>
            <person name="Pangilinan J."/>
            <person name="Riley R."/>
            <person name="LaButti K."/>
            <person name="Andreopoulos B."/>
            <person name="Lipzen A."/>
            <person name="Chen C."/>
            <person name="Yan M."/>
            <person name="Daum C."/>
            <person name="Ng V."/>
            <person name="Clum A."/>
            <person name="Steindorff A."/>
            <person name="Ohm R.A."/>
            <person name="Martin F."/>
            <person name="Silar P."/>
            <person name="Natvig D.O."/>
            <person name="Lalanne C."/>
            <person name="Gautier V."/>
            <person name="Ament-Velasquez S.L."/>
            <person name="Kruys A."/>
            <person name="Hutchinson M.I."/>
            <person name="Powell A.J."/>
            <person name="Barry K."/>
            <person name="Miller A.N."/>
            <person name="Grigoriev I.V."/>
            <person name="Debuchy R."/>
            <person name="Gladieux P."/>
            <person name="Hiltunen Thoren M."/>
            <person name="Johannesson H."/>
        </authorList>
    </citation>
    <scope>NUCLEOTIDE SEQUENCE</scope>
    <source>
        <strain evidence="3">CBS 168.71</strain>
    </source>
</reference>
<dbReference type="PANTHER" id="PTHR22306:SF2">
    <property type="entry name" value="CHROMOSOME 7 OPEN READING FRAME 50"/>
    <property type="match status" value="1"/>
</dbReference>
<reference evidence="3" key="2">
    <citation type="submission" date="2023-06" db="EMBL/GenBank/DDBJ databases">
        <authorList>
            <consortium name="Lawrence Berkeley National Laboratory"/>
            <person name="Haridas S."/>
            <person name="Hensen N."/>
            <person name="Bonometti L."/>
            <person name="Westerberg I."/>
            <person name="Brannstrom I.O."/>
            <person name="Guillou S."/>
            <person name="Cros-Aarteil S."/>
            <person name="Calhoun S."/>
            <person name="Kuo A."/>
            <person name="Mondo S."/>
            <person name="Pangilinan J."/>
            <person name="Riley R."/>
            <person name="Labutti K."/>
            <person name="Andreopoulos B."/>
            <person name="Lipzen A."/>
            <person name="Chen C."/>
            <person name="Yanf M."/>
            <person name="Daum C."/>
            <person name="Ng V."/>
            <person name="Clum A."/>
            <person name="Steindorff A."/>
            <person name="Ohm R."/>
            <person name="Martin F."/>
            <person name="Silar P."/>
            <person name="Natvig D."/>
            <person name="Lalanne C."/>
            <person name="Gautier V."/>
            <person name="Ament-Velasquez S.L."/>
            <person name="Kruys A."/>
            <person name="Hutchinson M.I."/>
            <person name="Powell A.J."/>
            <person name="Barry K."/>
            <person name="Miller A.N."/>
            <person name="Grigoriev I.V."/>
            <person name="Debuchy R."/>
            <person name="Gladieux P."/>
            <person name="Thoren M.H."/>
            <person name="Johannesson H."/>
        </authorList>
    </citation>
    <scope>NUCLEOTIDE SEQUENCE</scope>
    <source>
        <strain evidence="3">CBS 168.71</strain>
    </source>
</reference>
<feature type="compositionally biased region" description="Basic residues" evidence="1">
    <location>
        <begin position="115"/>
        <end position="125"/>
    </location>
</feature>
<feature type="compositionally biased region" description="Acidic residues" evidence="1">
    <location>
        <begin position="369"/>
        <end position="385"/>
    </location>
</feature>
<comment type="caution">
    <text evidence="3">The sequence shown here is derived from an EMBL/GenBank/DDBJ whole genome shotgun (WGS) entry which is preliminary data.</text>
</comment>
<evidence type="ECO:0000256" key="1">
    <source>
        <dbReference type="SAM" id="MobiDB-lite"/>
    </source>
</evidence>
<feature type="compositionally biased region" description="Polar residues" evidence="1">
    <location>
        <begin position="37"/>
        <end position="52"/>
    </location>
</feature>
<feature type="region of interest" description="Disordered" evidence="1">
    <location>
        <begin position="1"/>
        <end position="133"/>
    </location>
</feature>
<feature type="compositionally biased region" description="Low complexity" evidence="1">
    <location>
        <begin position="358"/>
        <end position="368"/>
    </location>
</feature>
<dbReference type="AlphaFoldDB" id="A0AAE0HHQ5"/>
<feature type="compositionally biased region" description="Polar residues" evidence="1">
    <location>
        <begin position="250"/>
        <end position="259"/>
    </location>
</feature>
<feature type="domain" description="WKF" evidence="2">
    <location>
        <begin position="141"/>
        <end position="202"/>
    </location>
</feature>
<dbReference type="Pfam" id="PF10180">
    <property type="entry name" value="WKF"/>
    <property type="match status" value="1"/>
</dbReference>
<gene>
    <name evidence="3" type="ORF">B0H64DRAFT_390121</name>
</gene>
<name>A0AAE0HHQ5_9PEZI</name>
<keyword evidence="4" id="KW-1185">Reference proteome</keyword>
<dbReference type="PANTHER" id="PTHR22306">
    <property type="entry name" value="CHROMOSOME 7 OPEN READING FRAME 50"/>
    <property type="match status" value="1"/>
</dbReference>
<feature type="compositionally biased region" description="Basic and acidic residues" evidence="1">
    <location>
        <begin position="103"/>
        <end position="114"/>
    </location>
</feature>
<proteinExistence type="predicted"/>
<feature type="region of interest" description="Disordered" evidence="1">
    <location>
        <begin position="240"/>
        <end position="259"/>
    </location>
</feature>
<evidence type="ECO:0000313" key="4">
    <source>
        <dbReference type="Proteomes" id="UP001278766"/>
    </source>
</evidence>
<organism evidence="3 4">
    <name type="scientific">Chaetomium fimeti</name>
    <dbReference type="NCBI Taxonomy" id="1854472"/>
    <lineage>
        <taxon>Eukaryota</taxon>
        <taxon>Fungi</taxon>
        <taxon>Dikarya</taxon>
        <taxon>Ascomycota</taxon>
        <taxon>Pezizomycotina</taxon>
        <taxon>Sordariomycetes</taxon>
        <taxon>Sordariomycetidae</taxon>
        <taxon>Sordariales</taxon>
        <taxon>Chaetomiaceae</taxon>
        <taxon>Chaetomium</taxon>
    </lineage>
</organism>
<feature type="region of interest" description="Disordered" evidence="1">
    <location>
        <begin position="292"/>
        <end position="429"/>
    </location>
</feature>
<sequence length="429" mass="46197">MSAHVPAWKRLGLKLKGPSSGEAIPSSAGPNSRVKPSAQTPNAHQTRANGSPASALKRKLPTSASTSNAVNAQTPNKKPRRENQSAAEPETPSSLRKSVSFADDTKDSAKEKAGPKKAKSKKAKKASNATKSDFSLEPSLSYIRQWHTARDSWKFNKNHQTLLIKYLFDEDKVPSADIPIFYQYIRDLKGFVRTRLRETAAETKKKDMEAGAGAFPATLKDKETKQKEYEETISRFLQDLQQHQQRRQSNSDSKNSNGKRTLDEVEYVLRVATPEIKQRLLKRIRAELVVDELSDSEESTTSEATGATPTGTSSSSASSGRGAAVADAATTGRSDGSQQPAKRRRLRNVRTAIDDNDSSSSESESGESGSEESSSESESEDEEMDMGVGVAAAESSSSSSSSSGSEAESEADSESEGESDSGSSGSDED</sequence>
<accession>A0AAE0HHQ5</accession>
<dbReference type="Proteomes" id="UP001278766">
    <property type="component" value="Unassembled WGS sequence"/>
</dbReference>
<evidence type="ECO:0000313" key="3">
    <source>
        <dbReference type="EMBL" id="KAK3296710.1"/>
    </source>
</evidence>
<dbReference type="InterPro" id="IPR019327">
    <property type="entry name" value="WKF"/>
</dbReference>
<feature type="compositionally biased region" description="Acidic residues" evidence="1">
    <location>
        <begin position="407"/>
        <end position="419"/>
    </location>
</feature>
<feature type="compositionally biased region" description="Low complexity" evidence="1">
    <location>
        <begin position="392"/>
        <end position="406"/>
    </location>
</feature>
<protein>
    <recommendedName>
        <fullName evidence="2">WKF domain-containing protein</fullName>
    </recommendedName>
</protein>
<dbReference type="RefSeq" id="XP_062660224.1">
    <property type="nucleotide sequence ID" value="XM_062803382.1"/>
</dbReference>
<dbReference type="EMBL" id="JAUEPN010000003">
    <property type="protein sequence ID" value="KAK3296710.1"/>
    <property type="molecule type" value="Genomic_DNA"/>
</dbReference>
<feature type="compositionally biased region" description="Low complexity" evidence="1">
    <location>
        <begin position="301"/>
        <end position="334"/>
    </location>
</feature>
<feature type="region of interest" description="Disordered" evidence="1">
    <location>
        <begin position="201"/>
        <end position="223"/>
    </location>
</feature>